<gene>
    <name evidence="1" type="ORF">PPERSA_01715</name>
</gene>
<sequence length="269" mass="32367">MFINHLYFKNFNLNLEKTVNNVQQIERLLENPQCKQLSQQTRTIKQFEKIRSRSSIGVKNLDQTIVKMKMEQKQKKSEVKKECKIDHKNQAFQKLPPKKNESLINMNKNIIHKHIQQQNIKNKNDQVNNNKSEKKIRYQKCLDIENQDKENIKPVQIKDNKQKIQKNSSHIKINKPLQHQKILEQKKQDCDNIDIEQRDKISELKQKQTIQNEVDSRKNLKPNVPLYITENYFNIDNQTLEQKRQKRENRLKPWDKSQTQKLLIKNLKI</sequence>
<reference evidence="1 2" key="1">
    <citation type="journal article" date="2015" name="Sci. Rep.">
        <title>Genome of the facultative scuticociliatosis pathogen Pseudocohnilembus persalinus provides insight into its virulence through horizontal gene transfer.</title>
        <authorList>
            <person name="Xiong J."/>
            <person name="Wang G."/>
            <person name="Cheng J."/>
            <person name="Tian M."/>
            <person name="Pan X."/>
            <person name="Warren A."/>
            <person name="Jiang C."/>
            <person name="Yuan D."/>
            <person name="Miao W."/>
        </authorList>
    </citation>
    <scope>NUCLEOTIDE SEQUENCE [LARGE SCALE GENOMIC DNA]</scope>
    <source>
        <strain evidence="1">36N120E</strain>
    </source>
</reference>
<dbReference type="EMBL" id="LDAU01000256">
    <property type="protein sequence ID" value="KRW98277.1"/>
    <property type="molecule type" value="Genomic_DNA"/>
</dbReference>
<name>A0A0V0Q7Y9_PSEPJ</name>
<protein>
    <submittedName>
        <fullName evidence="1">Uncharacterized protein</fullName>
    </submittedName>
</protein>
<accession>A0A0V0Q7Y9</accession>
<comment type="caution">
    <text evidence="1">The sequence shown here is derived from an EMBL/GenBank/DDBJ whole genome shotgun (WGS) entry which is preliminary data.</text>
</comment>
<dbReference type="Proteomes" id="UP000054937">
    <property type="component" value="Unassembled WGS sequence"/>
</dbReference>
<evidence type="ECO:0000313" key="2">
    <source>
        <dbReference type="Proteomes" id="UP000054937"/>
    </source>
</evidence>
<proteinExistence type="predicted"/>
<dbReference type="InParanoid" id="A0A0V0Q7Y9"/>
<keyword evidence="2" id="KW-1185">Reference proteome</keyword>
<dbReference type="AlphaFoldDB" id="A0A0V0Q7Y9"/>
<evidence type="ECO:0000313" key="1">
    <source>
        <dbReference type="EMBL" id="KRW98277.1"/>
    </source>
</evidence>
<organism evidence="1 2">
    <name type="scientific">Pseudocohnilembus persalinus</name>
    <name type="common">Ciliate</name>
    <dbReference type="NCBI Taxonomy" id="266149"/>
    <lineage>
        <taxon>Eukaryota</taxon>
        <taxon>Sar</taxon>
        <taxon>Alveolata</taxon>
        <taxon>Ciliophora</taxon>
        <taxon>Intramacronucleata</taxon>
        <taxon>Oligohymenophorea</taxon>
        <taxon>Scuticociliatia</taxon>
        <taxon>Philasterida</taxon>
        <taxon>Pseudocohnilembidae</taxon>
        <taxon>Pseudocohnilembus</taxon>
    </lineage>
</organism>